<keyword evidence="2" id="KW-0479">Metal-binding</keyword>
<organism evidence="7">
    <name type="scientific">marine sediment metagenome</name>
    <dbReference type="NCBI Taxonomy" id="412755"/>
    <lineage>
        <taxon>unclassified sequences</taxon>
        <taxon>metagenomes</taxon>
        <taxon>ecological metagenomes</taxon>
    </lineage>
</organism>
<evidence type="ECO:0000256" key="2">
    <source>
        <dbReference type="ARBA" id="ARBA00022723"/>
    </source>
</evidence>
<gene>
    <name evidence="7" type="ORF">S01H1_42406</name>
</gene>
<accession>X0ULN8</accession>
<dbReference type="GO" id="GO:0051539">
    <property type="term" value="F:4 iron, 4 sulfur cluster binding"/>
    <property type="evidence" value="ECO:0007669"/>
    <property type="project" value="UniProtKB-KW"/>
</dbReference>
<keyword evidence="4" id="KW-0408">Iron</keyword>
<dbReference type="InterPro" id="IPR039650">
    <property type="entry name" value="HdrA-like"/>
</dbReference>
<evidence type="ECO:0000256" key="1">
    <source>
        <dbReference type="ARBA" id="ARBA00022485"/>
    </source>
</evidence>
<dbReference type="PANTHER" id="PTHR43498">
    <property type="entry name" value="FERREDOXIN:COB-COM HETERODISULFIDE REDUCTASE SUBUNIT A"/>
    <property type="match status" value="1"/>
</dbReference>
<protein>
    <recommendedName>
        <fullName evidence="6">FAD/NAD(P)-binding domain-containing protein</fullName>
    </recommendedName>
</protein>
<feature type="non-terminal residue" evidence="7">
    <location>
        <position position="1"/>
    </location>
</feature>
<dbReference type="AlphaFoldDB" id="X0ULN8"/>
<feature type="non-terminal residue" evidence="7">
    <location>
        <position position="266"/>
    </location>
</feature>
<feature type="domain" description="FAD/NAD(P)-binding" evidence="6">
    <location>
        <begin position="56"/>
        <end position="169"/>
    </location>
</feature>
<evidence type="ECO:0000256" key="5">
    <source>
        <dbReference type="ARBA" id="ARBA00023014"/>
    </source>
</evidence>
<evidence type="ECO:0000313" key="7">
    <source>
        <dbReference type="EMBL" id="GAG06530.1"/>
    </source>
</evidence>
<evidence type="ECO:0000259" key="6">
    <source>
        <dbReference type="Pfam" id="PF07992"/>
    </source>
</evidence>
<dbReference type="InterPro" id="IPR036188">
    <property type="entry name" value="FAD/NAD-bd_sf"/>
</dbReference>
<dbReference type="EMBL" id="BARS01026970">
    <property type="protein sequence ID" value="GAG06530.1"/>
    <property type="molecule type" value="Genomic_DNA"/>
</dbReference>
<proteinExistence type="predicted"/>
<keyword evidence="5" id="KW-0411">Iron-sulfur</keyword>
<dbReference type="Pfam" id="PF07992">
    <property type="entry name" value="Pyr_redox_2"/>
    <property type="match status" value="1"/>
</dbReference>
<dbReference type="Gene3D" id="3.50.50.60">
    <property type="entry name" value="FAD/NAD(P)-binding domain"/>
    <property type="match status" value="1"/>
</dbReference>
<name>X0ULN8_9ZZZZ</name>
<reference evidence="7" key="1">
    <citation type="journal article" date="2014" name="Front. Microbiol.">
        <title>High frequency of phylogenetically diverse reductive dehalogenase-homologous genes in deep subseafloor sedimentary metagenomes.</title>
        <authorList>
            <person name="Kawai M."/>
            <person name="Futagami T."/>
            <person name="Toyoda A."/>
            <person name="Takaki Y."/>
            <person name="Nishi S."/>
            <person name="Hori S."/>
            <person name="Arai W."/>
            <person name="Tsubouchi T."/>
            <person name="Morono Y."/>
            <person name="Uchiyama I."/>
            <person name="Ito T."/>
            <person name="Fujiyama A."/>
            <person name="Inagaki F."/>
            <person name="Takami H."/>
        </authorList>
    </citation>
    <scope>NUCLEOTIDE SEQUENCE</scope>
    <source>
        <strain evidence="7">Expedition CK06-06</strain>
    </source>
</reference>
<dbReference type="SUPFAM" id="SSF51971">
    <property type="entry name" value="Nucleotide-binding domain"/>
    <property type="match status" value="1"/>
</dbReference>
<dbReference type="GO" id="GO:0046872">
    <property type="term" value="F:metal ion binding"/>
    <property type="evidence" value="ECO:0007669"/>
    <property type="project" value="UniProtKB-KW"/>
</dbReference>
<comment type="caution">
    <text evidence="7">The sequence shown here is derived from an EMBL/GenBank/DDBJ whole genome shotgun (WGS) entry which is preliminary data.</text>
</comment>
<evidence type="ECO:0000256" key="4">
    <source>
        <dbReference type="ARBA" id="ARBA00023004"/>
    </source>
</evidence>
<dbReference type="GO" id="GO:0016491">
    <property type="term" value="F:oxidoreductase activity"/>
    <property type="evidence" value="ECO:0007669"/>
    <property type="project" value="UniProtKB-KW"/>
</dbReference>
<dbReference type="PANTHER" id="PTHR43498:SF1">
    <property type="entry name" value="COB--COM HETERODISULFIDE REDUCTASE IRON-SULFUR SUBUNIT A"/>
    <property type="match status" value="1"/>
</dbReference>
<sequence length="266" mass="29011">PSLIDVVDIWTPAFPGRDLNDNQLAREISATVAMGIAGLKGMDPCPIPTARIIQKALVVGGGIAGMTAALSIAHHGFNVTLVEQAEELGGNLHYLYRTLEGYSPQELLEDAVLKVEDHPNINVYKNTKVIGSEGQVGRFVTAVERADGSVETLEHGVTVLATGGQEAKTAEYAYGESGAILTQHELEKGLQDGTLDPTKFRTVAMIQCVGSREEPRNYCSRVCCSSTLKNSLYMKEKNPDLQICVFYRDMMSYGFIETYYTKARNA</sequence>
<keyword evidence="3" id="KW-0560">Oxidoreductase</keyword>
<dbReference type="InterPro" id="IPR023753">
    <property type="entry name" value="FAD/NAD-binding_dom"/>
</dbReference>
<keyword evidence="1" id="KW-0004">4Fe-4S</keyword>
<evidence type="ECO:0000256" key="3">
    <source>
        <dbReference type="ARBA" id="ARBA00023002"/>
    </source>
</evidence>